<dbReference type="PANTHER" id="PTHR47829">
    <property type="entry name" value="HYDROLASE, PUTATIVE (AFU_ORTHOLOGUE AFUA_1G12880)-RELATED"/>
    <property type="match status" value="1"/>
</dbReference>
<gene>
    <name evidence="2" type="ORF">J2X26_001324</name>
</gene>
<feature type="domain" description="Aminoglycoside phosphotransferase" evidence="1">
    <location>
        <begin position="35"/>
        <end position="259"/>
    </location>
</feature>
<dbReference type="InterPro" id="IPR041726">
    <property type="entry name" value="ACAD10_11_N"/>
</dbReference>
<proteinExistence type="predicted"/>
<comment type="caution">
    <text evidence="2">The sequence shown here is derived from an EMBL/GenBank/DDBJ whole genome shotgun (WGS) entry which is preliminary data.</text>
</comment>
<organism evidence="2 3">
    <name type="scientific">Cellulomonas humilata</name>
    <dbReference type="NCBI Taxonomy" id="144055"/>
    <lineage>
        <taxon>Bacteria</taxon>
        <taxon>Bacillati</taxon>
        <taxon>Actinomycetota</taxon>
        <taxon>Actinomycetes</taxon>
        <taxon>Micrococcales</taxon>
        <taxon>Cellulomonadaceae</taxon>
        <taxon>Cellulomonas</taxon>
    </lineage>
</organism>
<protein>
    <submittedName>
        <fullName evidence="2">Aminoglycoside phosphotransferase (APT) family kinase protein</fullName>
    </submittedName>
</protein>
<dbReference type="SUPFAM" id="SSF56112">
    <property type="entry name" value="Protein kinase-like (PK-like)"/>
    <property type="match status" value="1"/>
</dbReference>
<sequence length="353" mass="38078">MTRRMPDPPGLDVAQLEAYLRREHPGVVGDGTLSARVIAGGRSNLTYRVDGGLRPLVVRRPPLGHVQTTAHDMAREHRVISALQGSRVPVPPVVALVDDPTAGTGGVFYVMALVEGTVLAHPSQNTTYTADELRAVSLELATLLAELHAIDPDQVGLTDLGRADGYLDRQLRRWRTQLDGSRSRPVPVLDDLQDRLAERVPTTRRSSIVHGDYRLDNVLVGRSTSSSPRITAILDWEMATLGDSAVDLGMLGLYWHIRRIEGGGSVAPSAVDPAAGYPDFDELVDAYSARLGSSVPELGWYRAFAAYKLAVILEGIHFRFLGGDTVGEGFDKIGALVTPLADEGLAQLAGVVR</sequence>
<dbReference type="Proteomes" id="UP001239626">
    <property type="component" value="Unassembled WGS sequence"/>
</dbReference>
<reference evidence="2 3" key="1">
    <citation type="submission" date="2023-07" db="EMBL/GenBank/DDBJ databases">
        <title>Sorghum-associated microbial communities from plants grown in Nebraska, USA.</title>
        <authorList>
            <person name="Schachtman D."/>
        </authorList>
    </citation>
    <scope>NUCLEOTIDE SEQUENCE [LARGE SCALE GENOMIC DNA]</scope>
    <source>
        <strain evidence="2 3">BE332</strain>
    </source>
</reference>
<keyword evidence="2" id="KW-0418">Kinase</keyword>
<keyword evidence="2" id="KW-0808">Transferase</keyword>
<dbReference type="GO" id="GO:0016301">
    <property type="term" value="F:kinase activity"/>
    <property type="evidence" value="ECO:0007669"/>
    <property type="project" value="UniProtKB-KW"/>
</dbReference>
<evidence type="ECO:0000313" key="3">
    <source>
        <dbReference type="Proteomes" id="UP001239626"/>
    </source>
</evidence>
<dbReference type="PANTHER" id="PTHR47829:SF1">
    <property type="entry name" value="HAD FAMILY PHOSPHATASE"/>
    <property type="match status" value="1"/>
</dbReference>
<dbReference type="InterPro" id="IPR052898">
    <property type="entry name" value="ACAD10-like"/>
</dbReference>
<dbReference type="InterPro" id="IPR002575">
    <property type="entry name" value="Aminoglycoside_PTrfase"/>
</dbReference>
<dbReference type="Gene3D" id="3.90.1200.10">
    <property type="match status" value="1"/>
</dbReference>
<evidence type="ECO:0000313" key="2">
    <source>
        <dbReference type="EMBL" id="MDQ0373013.1"/>
    </source>
</evidence>
<keyword evidence="3" id="KW-1185">Reference proteome</keyword>
<dbReference type="InterPro" id="IPR011009">
    <property type="entry name" value="Kinase-like_dom_sf"/>
</dbReference>
<dbReference type="EMBL" id="JAUSVB010000002">
    <property type="protein sequence ID" value="MDQ0373013.1"/>
    <property type="molecule type" value="Genomic_DNA"/>
</dbReference>
<dbReference type="Pfam" id="PF01636">
    <property type="entry name" value="APH"/>
    <property type="match status" value="1"/>
</dbReference>
<evidence type="ECO:0000259" key="1">
    <source>
        <dbReference type="Pfam" id="PF01636"/>
    </source>
</evidence>
<accession>A0ABU0ED32</accession>
<dbReference type="RefSeq" id="WP_307490841.1">
    <property type="nucleotide sequence ID" value="NZ_JAUSVB010000002.1"/>
</dbReference>
<name>A0ABU0ED32_9CELL</name>
<dbReference type="Gene3D" id="3.30.200.20">
    <property type="entry name" value="Phosphorylase Kinase, domain 1"/>
    <property type="match status" value="1"/>
</dbReference>
<dbReference type="CDD" id="cd05154">
    <property type="entry name" value="ACAD10_11_N-like"/>
    <property type="match status" value="1"/>
</dbReference>